<gene>
    <name evidence="2" type="ORF">BJ982_007136</name>
</gene>
<protein>
    <submittedName>
        <fullName evidence="2">Acyl-coenzyme A synthetase/AMP-(Fatty) acid ligase</fullName>
    </submittedName>
</protein>
<evidence type="ECO:0000313" key="2">
    <source>
        <dbReference type="EMBL" id="MBB4705592.1"/>
    </source>
</evidence>
<evidence type="ECO:0000256" key="1">
    <source>
        <dbReference type="SAM" id="Phobius"/>
    </source>
</evidence>
<dbReference type="RefSeq" id="WP_184887408.1">
    <property type="nucleotide sequence ID" value="NZ_BOOV01000003.1"/>
</dbReference>
<dbReference type="Proteomes" id="UP000542210">
    <property type="component" value="Unassembled WGS sequence"/>
</dbReference>
<dbReference type="Pfam" id="PF12277">
    <property type="entry name" value="DUF3618"/>
    <property type="match status" value="1"/>
</dbReference>
<proteinExistence type="predicted"/>
<dbReference type="InterPro" id="IPR022062">
    <property type="entry name" value="DUF3618"/>
</dbReference>
<dbReference type="AlphaFoldDB" id="A0A7W7GDH8"/>
<organism evidence="2 3">
    <name type="scientific">Sphaerisporangium siamense</name>
    <dbReference type="NCBI Taxonomy" id="795645"/>
    <lineage>
        <taxon>Bacteria</taxon>
        <taxon>Bacillati</taxon>
        <taxon>Actinomycetota</taxon>
        <taxon>Actinomycetes</taxon>
        <taxon>Streptosporangiales</taxon>
        <taxon>Streptosporangiaceae</taxon>
        <taxon>Sphaerisporangium</taxon>
    </lineage>
</organism>
<keyword evidence="1" id="KW-0812">Transmembrane</keyword>
<name>A0A7W7GDH8_9ACTN</name>
<sequence length="109" mass="11653">MADTDPEALERRIERSRAELAVTVDAIVDRVSPKRVAERGVAKVKANAEQVIASAREAVGLGPAREPYSGDEAWRDERAAANLAPLLIGVGAVVVVGAAIAMLRRRRRG</sequence>
<comment type="caution">
    <text evidence="2">The sequence shown here is derived from an EMBL/GenBank/DDBJ whole genome shotgun (WGS) entry which is preliminary data.</text>
</comment>
<dbReference type="EMBL" id="JACHND010000001">
    <property type="protein sequence ID" value="MBB4705592.1"/>
    <property type="molecule type" value="Genomic_DNA"/>
</dbReference>
<keyword evidence="2" id="KW-0436">Ligase</keyword>
<keyword evidence="1" id="KW-0472">Membrane</keyword>
<dbReference type="GO" id="GO:0016874">
    <property type="term" value="F:ligase activity"/>
    <property type="evidence" value="ECO:0007669"/>
    <property type="project" value="UniProtKB-KW"/>
</dbReference>
<keyword evidence="1" id="KW-1133">Transmembrane helix</keyword>
<reference evidence="2 3" key="1">
    <citation type="submission" date="2020-08" db="EMBL/GenBank/DDBJ databases">
        <title>Sequencing the genomes of 1000 actinobacteria strains.</title>
        <authorList>
            <person name="Klenk H.-P."/>
        </authorList>
    </citation>
    <scope>NUCLEOTIDE SEQUENCE [LARGE SCALE GENOMIC DNA]</scope>
    <source>
        <strain evidence="2 3">DSM 45784</strain>
    </source>
</reference>
<accession>A0A7W7GDH8</accession>
<evidence type="ECO:0000313" key="3">
    <source>
        <dbReference type="Proteomes" id="UP000542210"/>
    </source>
</evidence>
<keyword evidence="3" id="KW-1185">Reference proteome</keyword>
<feature type="transmembrane region" description="Helical" evidence="1">
    <location>
        <begin position="83"/>
        <end position="103"/>
    </location>
</feature>